<dbReference type="STRING" id="498257.G2X361"/>
<dbReference type="PANTHER" id="PTHR31382:SF1">
    <property type="entry name" value="SODIUM ION_PROTON EXCHANGER (EUROFUNG)"/>
    <property type="match status" value="1"/>
</dbReference>
<dbReference type="GO" id="GO:0005886">
    <property type="term" value="C:plasma membrane"/>
    <property type="evidence" value="ECO:0007669"/>
    <property type="project" value="InterPro"/>
</dbReference>
<evidence type="ECO:0000256" key="1">
    <source>
        <dbReference type="ARBA" id="ARBA00004141"/>
    </source>
</evidence>
<evidence type="ECO:0000313" key="8">
    <source>
        <dbReference type="Proteomes" id="UP000001611"/>
    </source>
</evidence>
<dbReference type="EMBL" id="DS572702">
    <property type="protein sequence ID" value="EGY23408.1"/>
    <property type="molecule type" value="Genomic_DNA"/>
</dbReference>
<organism evidence="7 8">
    <name type="scientific">Verticillium dahliae (strain VdLs.17 / ATCC MYA-4575 / FGSC 10137)</name>
    <name type="common">Verticillium wilt</name>
    <dbReference type="NCBI Taxonomy" id="498257"/>
    <lineage>
        <taxon>Eukaryota</taxon>
        <taxon>Fungi</taxon>
        <taxon>Dikarya</taxon>
        <taxon>Ascomycota</taxon>
        <taxon>Pezizomycotina</taxon>
        <taxon>Sordariomycetes</taxon>
        <taxon>Hypocreomycetidae</taxon>
        <taxon>Glomerellales</taxon>
        <taxon>Plectosphaerellaceae</taxon>
        <taxon>Verticillium</taxon>
    </lineage>
</organism>
<keyword evidence="4 5" id="KW-0472">Membrane</keyword>
<dbReference type="AlphaFoldDB" id="G2X361"/>
<dbReference type="GO" id="GO:0036376">
    <property type="term" value="P:sodium ion export across plasma membrane"/>
    <property type="evidence" value="ECO:0007669"/>
    <property type="project" value="InterPro"/>
</dbReference>
<gene>
    <name evidence="7" type="ORF">VDAG_04846</name>
</gene>
<protein>
    <submittedName>
        <fullName evidence="7">Na+/H+ antiporter</fullName>
    </submittedName>
</protein>
<proteinExistence type="predicted"/>
<dbReference type="InterPro" id="IPR004712">
    <property type="entry name" value="Na+/H+_antiporter_fungi"/>
</dbReference>
<feature type="transmembrane region" description="Helical" evidence="5">
    <location>
        <begin position="33"/>
        <end position="53"/>
    </location>
</feature>
<dbReference type="GO" id="GO:0015385">
    <property type="term" value="F:sodium:proton antiporter activity"/>
    <property type="evidence" value="ECO:0007669"/>
    <property type="project" value="InterPro"/>
</dbReference>
<dbReference type="KEGG" id="vda:VDAG_04846"/>
<dbReference type="Proteomes" id="UP000001611">
    <property type="component" value="Chromosome 3"/>
</dbReference>
<evidence type="ECO:0000256" key="2">
    <source>
        <dbReference type="ARBA" id="ARBA00022692"/>
    </source>
</evidence>
<dbReference type="OMA" id="IRERCYL"/>
<evidence type="ECO:0000256" key="4">
    <source>
        <dbReference type="ARBA" id="ARBA00023136"/>
    </source>
</evidence>
<dbReference type="Pfam" id="PF00999">
    <property type="entry name" value="Na_H_Exchanger"/>
    <property type="match status" value="1"/>
</dbReference>
<feature type="transmembrane region" description="Helical" evidence="5">
    <location>
        <begin position="103"/>
        <end position="124"/>
    </location>
</feature>
<dbReference type="eggNOG" id="KOG4505">
    <property type="taxonomic scope" value="Eukaryota"/>
</dbReference>
<feature type="transmembrane region" description="Helical" evidence="5">
    <location>
        <begin position="165"/>
        <end position="186"/>
    </location>
</feature>
<name>G2X361_VERDV</name>
<comment type="subcellular location">
    <subcellularLocation>
        <location evidence="1">Membrane</location>
        <topology evidence="1">Multi-pass membrane protein</topology>
    </subcellularLocation>
</comment>
<keyword evidence="3 5" id="KW-1133">Transmembrane helix</keyword>
<feature type="transmembrane region" description="Helical" evidence="5">
    <location>
        <begin position="136"/>
        <end position="159"/>
    </location>
</feature>
<keyword evidence="2 5" id="KW-0812">Transmembrane</keyword>
<evidence type="ECO:0000313" key="7">
    <source>
        <dbReference type="EMBL" id="EGY23408.1"/>
    </source>
</evidence>
<dbReference type="InParanoid" id="G2X361"/>
<evidence type="ECO:0000256" key="5">
    <source>
        <dbReference type="SAM" id="Phobius"/>
    </source>
</evidence>
<dbReference type="InterPro" id="IPR006153">
    <property type="entry name" value="Cation/H_exchanger_TM"/>
</dbReference>
<feature type="transmembrane region" description="Helical" evidence="5">
    <location>
        <begin position="65"/>
        <end position="83"/>
    </location>
</feature>
<dbReference type="HOGENOM" id="CLU_1062466_0_0_1"/>
<accession>G2X361</accession>
<evidence type="ECO:0000259" key="6">
    <source>
        <dbReference type="Pfam" id="PF00999"/>
    </source>
</evidence>
<evidence type="ECO:0000256" key="3">
    <source>
        <dbReference type="ARBA" id="ARBA00022989"/>
    </source>
</evidence>
<keyword evidence="8" id="KW-1185">Reference proteome</keyword>
<dbReference type="PANTHER" id="PTHR31382">
    <property type="entry name" value="NA(+)/H(+) ANTIPORTER"/>
    <property type="match status" value="1"/>
</dbReference>
<dbReference type="GeneID" id="20706309"/>
<feature type="domain" description="Cation/H+ exchanger transmembrane" evidence="6">
    <location>
        <begin position="61"/>
        <end position="253"/>
    </location>
</feature>
<dbReference type="RefSeq" id="XP_009652745.1">
    <property type="nucleotide sequence ID" value="XM_009654450.1"/>
</dbReference>
<sequence length="262" mass="27458">MTSDIGGLDVREPGEQSAHKDDGLYMSLRHPTAILLIYSGLCNSFRLGGLLLASGAISSLVRDRYYLSFATLSFLAGLFLTTFTGVVEPVHFVDDDSVDPVTAITLDLSRLVLGVQLLFAGVSLPSRFLRTEWRSLGLLLGPGLVAMWLCSALVIWLLIAGLPFIHAAAIAACIAPTDPILSVAILEGRFADENVPRTLRDLIIAESGANDGLGYLFLLFALSLIKHSATAASVVNTGGLGAALGGIPVCGWSGPASCMAGS</sequence>
<dbReference type="GO" id="GO:0120029">
    <property type="term" value="P:proton export across plasma membrane"/>
    <property type="evidence" value="ECO:0007669"/>
    <property type="project" value="InterPro"/>
</dbReference>
<dbReference type="GO" id="GO:0042391">
    <property type="term" value="P:regulation of membrane potential"/>
    <property type="evidence" value="ECO:0007669"/>
    <property type="project" value="InterPro"/>
</dbReference>
<reference evidence="7 8" key="1">
    <citation type="submission" date="2008-03" db="EMBL/GenBank/DDBJ databases">
        <title>The Genome Sequence of Verticillium dahliae VdLs.17.</title>
        <authorList>
            <consortium name="The Broad Institute Genome Sequencing Platform"/>
            <person name="Ma L.-J.J."/>
            <person name="Klosterman S.J."/>
            <person name="Subbarao K."/>
            <person name="Dobinson K."/>
            <person name="Veronese P."/>
            <person name="Kang S."/>
            <person name="Gold S.E."/>
            <person name="Young S."/>
            <person name="Jaffe D."/>
            <person name="Gnerre S."/>
            <person name="Berlin A."/>
            <person name="Heiman D."/>
            <person name="Hepburn T."/>
            <person name="Sykes S."/>
            <person name="Alvarado L."/>
            <person name="Kodira C.D."/>
            <person name="Lander E."/>
            <person name="Galagan J."/>
            <person name="Nusbaum C."/>
            <person name="Birren B."/>
        </authorList>
    </citation>
    <scope>NUCLEOTIDE SEQUENCE [LARGE SCALE GENOMIC DNA]</scope>
    <source>
        <strain evidence="8">VdLs.17 / ATCC MYA-4575 / FGSC 10137</strain>
    </source>
</reference>